<dbReference type="InterPro" id="IPR001737">
    <property type="entry name" value="KsgA/Erm"/>
</dbReference>
<evidence type="ECO:0000256" key="1">
    <source>
        <dbReference type="ARBA" id="ARBA00022552"/>
    </source>
</evidence>
<dbReference type="NCBIfam" id="TIGR00755">
    <property type="entry name" value="ksgA"/>
    <property type="match status" value="1"/>
</dbReference>
<evidence type="ECO:0000256" key="5">
    <source>
        <dbReference type="ARBA" id="ARBA00022884"/>
    </source>
</evidence>
<evidence type="ECO:0000313" key="12">
    <source>
        <dbReference type="EMBL" id="RHY31858.1"/>
    </source>
</evidence>
<evidence type="ECO:0000256" key="4">
    <source>
        <dbReference type="ARBA" id="ARBA00022691"/>
    </source>
</evidence>
<evidence type="ECO:0000256" key="8">
    <source>
        <dbReference type="RuleBase" id="RU362106"/>
    </source>
</evidence>
<evidence type="ECO:0000313" key="13">
    <source>
        <dbReference type="Proteomes" id="UP000285060"/>
    </source>
</evidence>
<dbReference type="AlphaFoldDB" id="A0A418B1E5"/>
<dbReference type="CDD" id="cd02440">
    <property type="entry name" value="AdoMet_MTases"/>
    <property type="match status" value="1"/>
</dbReference>
<evidence type="ECO:0000256" key="2">
    <source>
        <dbReference type="ARBA" id="ARBA00022603"/>
    </source>
</evidence>
<feature type="binding site" evidence="7">
    <location>
        <position position="209"/>
    </location>
    <ligand>
        <name>S-adenosyl-L-methionine</name>
        <dbReference type="ChEBI" id="CHEBI:59789"/>
    </ligand>
</feature>
<dbReference type="SMART" id="SM00650">
    <property type="entry name" value="rADc"/>
    <property type="match status" value="1"/>
</dbReference>
<evidence type="ECO:0000256" key="7">
    <source>
        <dbReference type="PROSITE-ProRule" id="PRU01026"/>
    </source>
</evidence>
<dbReference type="GO" id="GO:0003723">
    <property type="term" value="F:RNA binding"/>
    <property type="evidence" value="ECO:0007669"/>
    <property type="project" value="UniProtKB-UniRule"/>
</dbReference>
<feature type="binding site" evidence="7">
    <location>
        <position position="230"/>
    </location>
    <ligand>
        <name>S-adenosyl-L-methionine</name>
        <dbReference type="ChEBI" id="CHEBI:59789"/>
    </ligand>
</feature>
<keyword evidence="4 7" id="KW-0949">S-adenosyl-L-methionine</keyword>
<keyword evidence="13" id="KW-1185">Reference proteome</keyword>
<dbReference type="InterPro" id="IPR029063">
    <property type="entry name" value="SAM-dependent_MTases_sf"/>
</dbReference>
<feature type="compositionally biased region" description="Polar residues" evidence="10">
    <location>
        <begin position="163"/>
        <end position="178"/>
    </location>
</feature>
<dbReference type="Proteomes" id="UP000285060">
    <property type="component" value="Unassembled WGS sequence"/>
</dbReference>
<evidence type="ECO:0000256" key="3">
    <source>
        <dbReference type="ARBA" id="ARBA00022679"/>
    </source>
</evidence>
<feature type="coiled-coil region" evidence="9">
    <location>
        <begin position="34"/>
        <end position="63"/>
    </location>
</feature>
<protein>
    <recommendedName>
        <fullName evidence="8">rRNA adenine N(6)-methyltransferase</fullName>
        <ecNumber evidence="8">2.1.1.-</ecNumber>
    </recommendedName>
</protein>
<dbReference type="Gene3D" id="3.40.50.150">
    <property type="entry name" value="Vaccinia Virus protein VP39"/>
    <property type="match status" value="1"/>
</dbReference>
<keyword evidence="2 7" id="KW-0489">Methyltransferase</keyword>
<dbReference type="Gene3D" id="1.10.8.480">
    <property type="match status" value="1"/>
</dbReference>
<feature type="binding site" evidence="7">
    <location>
        <position position="273"/>
    </location>
    <ligand>
        <name>S-adenosyl-L-methionine</name>
        <dbReference type="ChEBI" id="CHEBI:59789"/>
    </ligand>
</feature>
<evidence type="ECO:0000259" key="11">
    <source>
        <dbReference type="SMART" id="SM00650"/>
    </source>
</evidence>
<accession>A0A418B1E5</accession>
<keyword evidence="3 7" id="KW-0808">Transferase</keyword>
<feature type="compositionally biased region" description="Basic residues" evidence="10">
    <location>
        <begin position="143"/>
        <end position="155"/>
    </location>
</feature>
<dbReference type="PANTHER" id="PTHR11727:SF7">
    <property type="entry name" value="DIMETHYLADENOSINE TRANSFERASE-RELATED"/>
    <property type="match status" value="1"/>
</dbReference>
<keyword evidence="1 8" id="KW-0698">rRNA processing</keyword>
<sequence length="458" mass="51248">MNDRADVVGAIGYSSLLRIKMAKSIRSKIKKYWRRELRATIGKADQEKKEAKVQAELKKAIESQQGSSFASLKSAFGSTKPAMVTPGVDETLDTVVTEGAVEAALLNNDVKQTNRKDHAALAKKKKGAGKPGKKKFVHFHTLRKKGKKVKRRHHTTTAEAAGASQNSRGRTLATPNTDLGQHFLKNPAIAAEIVAKAAIRSTDICLEVGPGTGNITMKLLEQAKKVIAVEFDPRMIAEVQKRVQNTEHAQRLHIIHGDAIKVQLPFFDVCVANLPYQISSPFVFKLLSHRPMFRCAVVMFQEEFAKRLSARPGDELYCRLSVNTQLLAKVDQLLKVGRSNFRPPPKVESRVVRIEPKNPPPPVNFTEWDGMVKIIFNRKNKTLRASFCTKPVLKVLEDNYKTYCSLHNLAVDPAFDIKQLVEDVLVETKFSDQRGSKMDLDDFLVLLNAFNSRQVHFS</sequence>
<keyword evidence="9" id="KW-0175">Coiled coil</keyword>
<dbReference type="InterPro" id="IPR011530">
    <property type="entry name" value="rRNA_adenine_dimethylase"/>
</dbReference>
<dbReference type="FunFam" id="3.40.50.150:FF:000007">
    <property type="entry name" value="rRNA adenine N(6)-methyltransferase"/>
    <property type="match status" value="1"/>
</dbReference>
<dbReference type="Pfam" id="PF00398">
    <property type="entry name" value="RrnaAD"/>
    <property type="match status" value="1"/>
</dbReference>
<evidence type="ECO:0000256" key="6">
    <source>
        <dbReference type="ARBA" id="ARBA00061109"/>
    </source>
</evidence>
<dbReference type="InterPro" id="IPR020596">
    <property type="entry name" value="rRNA_Ade_Mease_Trfase_CS"/>
</dbReference>
<dbReference type="SUPFAM" id="SSF53335">
    <property type="entry name" value="S-adenosyl-L-methionine-dependent methyltransferases"/>
    <property type="match status" value="1"/>
</dbReference>
<dbReference type="EC" id="2.1.1.-" evidence="8"/>
<comment type="caution">
    <text evidence="12">The sequence shown here is derived from an EMBL/GenBank/DDBJ whole genome shotgun (WGS) entry which is preliminary data.</text>
</comment>
<comment type="similarity">
    <text evidence="6 7 8">Belongs to the class I-like SAM-binding methyltransferase superfamily. rRNA adenine N(6)-methyltransferase family.</text>
</comment>
<gene>
    <name evidence="12" type="ORF">DYB32_003093</name>
</gene>
<dbReference type="InterPro" id="IPR020598">
    <property type="entry name" value="rRNA_Ade_methylase_Trfase_N"/>
</dbReference>
<dbReference type="PANTHER" id="PTHR11727">
    <property type="entry name" value="DIMETHYLADENOSINE TRANSFERASE"/>
    <property type="match status" value="1"/>
</dbReference>
<feature type="domain" description="Ribosomal RNA adenine methylase transferase N-terminal" evidence="11">
    <location>
        <begin position="189"/>
        <end position="358"/>
    </location>
</feature>
<dbReference type="EMBL" id="QUSY01000179">
    <property type="protein sequence ID" value="RHY31858.1"/>
    <property type="molecule type" value="Genomic_DNA"/>
</dbReference>
<feature type="binding site" evidence="7">
    <location>
        <position position="184"/>
    </location>
    <ligand>
        <name>S-adenosyl-L-methionine</name>
        <dbReference type="ChEBI" id="CHEBI:59789"/>
    </ligand>
</feature>
<dbReference type="PROSITE" id="PS51689">
    <property type="entry name" value="SAM_RNA_A_N6_MT"/>
    <property type="match status" value="1"/>
</dbReference>
<organism evidence="12 13">
    <name type="scientific">Aphanomyces invadans</name>
    <dbReference type="NCBI Taxonomy" id="157072"/>
    <lineage>
        <taxon>Eukaryota</taxon>
        <taxon>Sar</taxon>
        <taxon>Stramenopiles</taxon>
        <taxon>Oomycota</taxon>
        <taxon>Saprolegniomycetes</taxon>
        <taxon>Saprolegniales</taxon>
        <taxon>Verrucalvaceae</taxon>
        <taxon>Aphanomyces</taxon>
    </lineage>
</organism>
<feature type="binding site" evidence="7">
    <location>
        <position position="258"/>
    </location>
    <ligand>
        <name>S-adenosyl-L-methionine</name>
        <dbReference type="ChEBI" id="CHEBI:59789"/>
    </ligand>
</feature>
<dbReference type="PROSITE" id="PS01131">
    <property type="entry name" value="RRNA_A_DIMETH"/>
    <property type="match status" value="1"/>
</dbReference>
<evidence type="ECO:0000256" key="9">
    <source>
        <dbReference type="SAM" id="Coils"/>
    </source>
</evidence>
<proteinExistence type="inferred from homology"/>
<name>A0A418B1E5_9STRA</name>
<feature type="binding site" evidence="7">
    <location>
        <position position="182"/>
    </location>
    <ligand>
        <name>S-adenosyl-L-methionine</name>
        <dbReference type="ChEBI" id="CHEBI:59789"/>
    </ligand>
</feature>
<feature type="region of interest" description="Disordered" evidence="10">
    <location>
        <begin position="115"/>
        <end position="134"/>
    </location>
</feature>
<keyword evidence="5 7" id="KW-0694">RNA-binding</keyword>
<evidence type="ECO:0000256" key="10">
    <source>
        <dbReference type="SAM" id="MobiDB-lite"/>
    </source>
</evidence>
<feature type="compositionally biased region" description="Basic residues" evidence="10">
    <location>
        <begin position="121"/>
        <end position="134"/>
    </location>
</feature>
<dbReference type="VEuPathDB" id="FungiDB:H310_14031"/>
<feature type="region of interest" description="Disordered" evidence="10">
    <location>
        <begin position="143"/>
        <end position="178"/>
    </location>
</feature>
<dbReference type="GO" id="GO:0000179">
    <property type="term" value="F:rRNA (adenine-N6,N6-)-dimethyltransferase activity"/>
    <property type="evidence" value="ECO:0007669"/>
    <property type="project" value="UniProtKB-UniRule"/>
</dbReference>
<reference evidence="12 13" key="1">
    <citation type="submission" date="2018-08" db="EMBL/GenBank/DDBJ databases">
        <title>Aphanomyces genome sequencing and annotation.</title>
        <authorList>
            <person name="Minardi D."/>
            <person name="Oidtmann B."/>
            <person name="Van Der Giezen M."/>
            <person name="Studholme D.J."/>
        </authorList>
    </citation>
    <scope>NUCLEOTIDE SEQUENCE [LARGE SCALE GENOMIC DNA]</scope>
    <source>
        <strain evidence="12 13">NJM0002</strain>
    </source>
</reference>
<dbReference type="VEuPathDB" id="FungiDB:H310_14030"/>